<dbReference type="PANTHER" id="PTHR34300">
    <property type="entry name" value="QUEUOSINE PRECURSOR TRANSPORTER-RELATED"/>
    <property type="match status" value="1"/>
</dbReference>
<feature type="transmembrane region" description="Helical" evidence="1">
    <location>
        <begin position="90"/>
        <end position="112"/>
    </location>
</feature>
<accession>A0A6P0C8A9</accession>
<evidence type="ECO:0000256" key="1">
    <source>
        <dbReference type="HAMAP-Rule" id="MF_02088"/>
    </source>
</evidence>
<dbReference type="Pfam" id="PF02592">
    <property type="entry name" value="Vut_1"/>
    <property type="match status" value="1"/>
</dbReference>
<dbReference type="AlphaFoldDB" id="A0A6P0C8A9"/>
<keyword evidence="1" id="KW-0812">Transmembrane</keyword>
<protein>
    <recommendedName>
        <fullName evidence="1">Probable queuosine precursor transporter</fullName>
        <shortName evidence="1">Q precursor transporter</shortName>
    </recommendedName>
</protein>
<dbReference type="Proteomes" id="UP000468591">
    <property type="component" value="Unassembled WGS sequence"/>
</dbReference>
<keyword evidence="1" id="KW-1003">Cell membrane</keyword>
<dbReference type="GO" id="GO:0022857">
    <property type="term" value="F:transmembrane transporter activity"/>
    <property type="evidence" value="ECO:0007669"/>
    <property type="project" value="UniProtKB-UniRule"/>
</dbReference>
<keyword evidence="1" id="KW-0997">Cell inner membrane</keyword>
<dbReference type="PANTHER" id="PTHR34300:SF1">
    <property type="entry name" value="QUEUOSINE PRECURSOR TRANSPORTER"/>
    <property type="match status" value="1"/>
</dbReference>
<comment type="function">
    <text evidence="1">Involved in the import of queuosine (Q) precursors, required for Q precursor salvage.</text>
</comment>
<keyword evidence="3" id="KW-1185">Reference proteome</keyword>
<sequence>MTRTHLPGILAMAAIVVASNILVQFLFGQWLTWGAFTYPLAFLVTDIMNRVYGTSAARRVVLVGFVVGLICSLIGTQIMGEFGPLVTVRIAIGSGIAFLVAQLIDVSIFSALKDGAWWRAPLVSTLIGSTVDTALFFSIAFSGALSFIHPATDVSWAADSLPLLGSGPMAPLWVSLAVADWTVKLSIALIALIPFRVITGRLLRTA</sequence>
<keyword evidence="1" id="KW-0813">Transport</keyword>
<gene>
    <name evidence="2" type="ORF">GV827_03040</name>
</gene>
<dbReference type="NCBIfam" id="TIGR00697">
    <property type="entry name" value="queuosine precursor transporter"/>
    <property type="match status" value="1"/>
</dbReference>
<feature type="transmembrane region" description="Helical" evidence="1">
    <location>
        <begin position="133"/>
        <end position="152"/>
    </location>
</feature>
<keyword evidence="1" id="KW-1133">Transmembrane helix</keyword>
<evidence type="ECO:0000313" key="2">
    <source>
        <dbReference type="EMBL" id="NEK21378.1"/>
    </source>
</evidence>
<comment type="caution">
    <text evidence="2">The sequence shown here is derived from an EMBL/GenBank/DDBJ whole genome shotgun (WGS) entry which is preliminary data.</text>
</comment>
<comment type="subcellular location">
    <subcellularLocation>
        <location evidence="1">Cell inner membrane</location>
        <topology evidence="1">Multi-pass membrane protein</topology>
    </subcellularLocation>
</comment>
<name>A0A6P0C8A9_9RHOB</name>
<feature type="transmembrane region" description="Helical" evidence="1">
    <location>
        <begin position="33"/>
        <end position="53"/>
    </location>
</feature>
<dbReference type="RefSeq" id="WP_164352237.1">
    <property type="nucleotide sequence ID" value="NZ_JAABNT010000002.1"/>
</dbReference>
<organism evidence="2 3">
    <name type="scientific">Sulfitobacter sediminilitoris</name>
    <dbReference type="NCBI Taxonomy" id="2698830"/>
    <lineage>
        <taxon>Bacteria</taxon>
        <taxon>Pseudomonadati</taxon>
        <taxon>Pseudomonadota</taxon>
        <taxon>Alphaproteobacteria</taxon>
        <taxon>Rhodobacterales</taxon>
        <taxon>Roseobacteraceae</taxon>
        <taxon>Sulfitobacter</taxon>
    </lineage>
</organism>
<proteinExistence type="inferred from homology"/>
<dbReference type="EMBL" id="JAABNT010000002">
    <property type="protein sequence ID" value="NEK21378.1"/>
    <property type="molecule type" value="Genomic_DNA"/>
</dbReference>
<dbReference type="GO" id="GO:0005886">
    <property type="term" value="C:plasma membrane"/>
    <property type="evidence" value="ECO:0007669"/>
    <property type="project" value="UniProtKB-SubCell"/>
</dbReference>
<feature type="transmembrane region" description="Helical" evidence="1">
    <location>
        <begin position="60"/>
        <end position="78"/>
    </location>
</feature>
<dbReference type="HAMAP" id="MF_02088">
    <property type="entry name" value="Q_prec_transport"/>
    <property type="match status" value="1"/>
</dbReference>
<dbReference type="InterPro" id="IPR003744">
    <property type="entry name" value="YhhQ"/>
</dbReference>
<evidence type="ECO:0000313" key="3">
    <source>
        <dbReference type="Proteomes" id="UP000468591"/>
    </source>
</evidence>
<keyword evidence="1" id="KW-0472">Membrane</keyword>
<reference evidence="2 3" key="1">
    <citation type="submission" date="2020-01" db="EMBL/GenBank/DDBJ databases">
        <title>Sulfitobacter sediminilitoris sp. nov., isolated from a tidal flat.</title>
        <authorList>
            <person name="Park S."/>
            <person name="Yoon J.-H."/>
        </authorList>
    </citation>
    <scope>NUCLEOTIDE SEQUENCE [LARGE SCALE GENOMIC DNA]</scope>
    <source>
        <strain evidence="2 3">JBTF-M27</strain>
    </source>
</reference>
<comment type="similarity">
    <text evidence="1">Belongs to the vitamin uptake transporter (VUT/ECF) (TC 2.A.88) family. Q precursor transporter subfamily.</text>
</comment>
<feature type="transmembrane region" description="Helical" evidence="1">
    <location>
        <begin position="172"/>
        <end position="195"/>
    </location>
</feature>
<feature type="transmembrane region" description="Helical" evidence="1">
    <location>
        <begin position="7"/>
        <end position="27"/>
    </location>
</feature>